<name>K9GUG9_9PROT</name>
<dbReference type="EMBL" id="ANHY01000016">
    <property type="protein sequence ID" value="EKV28399.1"/>
    <property type="molecule type" value="Genomic_DNA"/>
</dbReference>
<dbReference type="CDD" id="cd02440">
    <property type="entry name" value="AdoMet_MTases"/>
    <property type="match status" value="1"/>
</dbReference>
<keyword evidence="2" id="KW-0808">Transferase</keyword>
<accession>K9GUG9</accession>
<dbReference type="GO" id="GO:0032259">
    <property type="term" value="P:methylation"/>
    <property type="evidence" value="ECO:0007669"/>
    <property type="project" value="UniProtKB-KW"/>
</dbReference>
<protein>
    <submittedName>
        <fullName evidence="5">Transcriptional regulator, MerR family</fullName>
    </submittedName>
</protein>
<evidence type="ECO:0000313" key="5">
    <source>
        <dbReference type="EMBL" id="EKV28399.1"/>
    </source>
</evidence>
<comment type="caution">
    <text evidence="5">The sequence shown here is derived from an EMBL/GenBank/DDBJ whole genome shotgun (WGS) entry which is preliminary data.</text>
</comment>
<dbReference type="Proteomes" id="UP000009881">
    <property type="component" value="Unassembled WGS sequence"/>
</dbReference>
<evidence type="ECO:0000256" key="3">
    <source>
        <dbReference type="SAM" id="MobiDB-lite"/>
    </source>
</evidence>
<sequence>MAITDGGDDPFFLIHSDLPREGPGTDDTTRQAIERLPPLPEQAAVLDLGCGPGRHTIILAKILRRPVTGIDLHRPYLERMMAEAARQGVGDLVRARQEDMMRLSDPAESIDLIWSEGAAYSSGVGEALTEWRRVLKPAGLCVFSELTWLTDDPPEEPRDFWADNYPAMTGIDGNRRFAENAGYHVFDHWVMPPAAWWPDYYTPLRRRCDELAPIAEHDSALAGVLAGERREIDVFARSNGSYSYVFYYLRKR</sequence>
<evidence type="ECO:0000313" key="6">
    <source>
        <dbReference type="Proteomes" id="UP000009881"/>
    </source>
</evidence>
<dbReference type="SUPFAM" id="SSF53335">
    <property type="entry name" value="S-adenosyl-L-methionine-dependent methyltransferases"/>
    <property type="match status" value="1"/>
</dbReference>
<evidence type="ECO:0000256" key="2">
    <source>
        <dbReference type="ARBA" id="ARBA00022679"/>
    </source>
</evidence>
<gene>
    <name evidence="5" type="ORF">C882_0973</name>
</gene>
<keyword evidence="6" id="KW-1185">Reference proteome</keyword>
<dbReference type="OrthoDB" id="9808480at2"/>
<keyword evidence="1" id="KW-0489">Methyltransferase</keyword>
<dbReference type="InterPro" id="IPR029063">
    <property type="entry name" value="SAM-dependent_MTases_sf"/>
</dbReference>
<dbReference type="PANTHER" id="PTHR43861:SF1">
    <property type="entry name" value="TRANS-ACONITATE 2-METHYLTRANSFERASE"/>
    <property type="match status" value="1"/>
</dbReference>
<feature type="region of interest" description="Disordered" evidence="3">
    <location>
        <begin position="1"/>
        <end position="28"/>
    </location>
</feature>
<feature type="domain" description="Methyltransferase" evidence="4">
    <location>
        <begin position="45"/>
        <end position="139"/>
    </location>
</feature>
<proteinExistence type="predicted"/>
<dbReference type="eggNOG" id="COG2230">
    <property type="taxonomic scope" value="Bacteria"/>
</dbReference>
<evidence type="ECO:0000256" key="1">
    <source>
        <dbReference type="ARBA" id="ARBA00022603"/>
    </source>
</evidence>
<dbReference type="RefSeq" id="WP_009541629.1">
    <property type="nucleotide sequence ID" value="NZ_ANHY01000016.1"/>
</dbReference>
<dbReference type="GO" id="GO:0008168">
    <property type="term" value="F:methyltransferase activity"/>
    <property type="evidence" value="ECO:0007669"/>
    <property type="project" value="UniProtKB-KW"/>
</dbReference>
<dbReference type="Gene3D" id="3.40.50.150">
    <property type="entry name" value="Vaccinia Virus protein VP39"/>
    <property type="match status" value="1"/>
</dbReference>
<dbReference type="STRING" id="1238182.C882_0973"/>
<evidence type="ECO:0000259" key="4">
    <source>
        <dbReference type="Pfam" id="PF13649"/>
    </source>
</evidence>
<reference evidence="5 6" key="1">
    <citation type="journal article" date="2013" name="Genome Announc.">
        <title>Draft Genome Sequence of an Alphaproteobacterium, Caenispirillum salinarum AK4(T), Isolated from a Solar Saltern.</title>
        <authorList>
            <person name="Khatri I."/>
            <person name="Singh A."/>
            <person name="Korpole S."/>
            <person name="Pinnaka A.K."/>
            <person name="Subramanian S."/>
        </authorList>
    </citation>
    <scope>NUCLEOTIDE SEQUENCE [LARGE SCALE GENOMIC DNA]</scope>
    <source>
        <strain evidence="5 6">AK4</strain>
    </source>
</reference>
<dbReference type="Pfam" id="PF13649">
    <property type="entry name" value="Methyltransf_25"/>
    <property type="match status" value="1"/>
</dbReference>
<organism evidence="5 6">
    <name type="scientific">Caenispirillum salinarum AK4</name>
    <dbReference type="NCBI Taxonomy" id="1238182"/>
    <lineage>
        <taxon>Bacteria</taxon>
        <taxon>Pseudomonadati</taxon>
        <taxon>Pseudomonadota</taxon>
        <taxon>Alphaproteobacteria</taxon>
        <taxon>Rhodospirillales</taxon>
        <taxon>Novispirillaceae</taxon>
        <taxon>Caenispirillum</taxon>
    </lineage>
</organism>
<dbReference type="AlphaFoldDB" id="K9GUG9"/>
<dbReference type="PANTHER" id="PTHR43861">
    <property type="entry name" value="TRANS-ACONITATE 2-METHYLTRANSFERASE-RELATED"/>
    <property type="match status" value="1"/>
</dbReference>
<dbReference type="InterPro" id="IPR041698">
    <property type="entry name" value="Methyltransf_25"/>
</dbReference>